<feature type="transmembrane region" description="Helical" evidence="1">
    <location>
        <begin position="12"/>
        <end position="33"/>
    </location>
</feature>
<dbReference type="Pfam" id="PF01757">
    <property type="entry name" value="Acyl_transf_3"/>
    <property type="match status" value="1"/>
</dbReference>
<dbReference type="PANTHER" id="PTHR37312:SF1">
    <property type="entry name" value="MEMBRANE-BOUND ACYLTRANSFERASE YKRP-RELATED"/>
    <property type="match status" value="1"/>
</dbReference>
<protein>
    <submittedName>
        <fullName evidence="3">Acyltransferase family protein</fullName>
    </submittedName>
</protein>
<feature type="transmembrane region" description="Helical" evidence="1">
    <location>
        <begin position="302"/>
        <end position="322"/>
    </location>
</feature>
<comment type="caution">
    <text evidence="3">The sequence shown here is derived from an EMBL/GenBank/DDBJ whole genome shotgun (WGS) entry which is preliminary data.</text>
</comment>
<keyword evidence="1" id="KW-0472">Membrane</keyword>
<dbReference type="GO" id="GO:0016746">
    <property type="term" value="F:acyltransferase activity"/>
    <property type="evidence" value="ECO:0007669"/>
    <property type="project" value="UniProtKB-KW"/>
</dbReference>
<reference evidence="4" key="1">
    <citation type="journal article" date="2019" name="Int. J. Syst. Evol. Microbiol.">
        <title>The Global Catalogue of Microorganisms (GCM) 10K type strain sequencing project: providing services to taxonomists for standard genome sequencing and annotation.</title>
        <authorList>
            <consortium name="The Broad Institute Genomics Platform"/>
            <consortium name="The Broad Institute Genome Sequencing Center for Infectious Disease"/>
            <person name="Wu L."/>
            <person name="Ma J."/>
        </authorList>
    </citation>
    <scope>NUCLEOTIDE SEQUENCE [LARGE SCALE GENOMIC DNA]</scope>
    <source>
        <strain evidence="4">CCUG 52478</strain>
    </source>
</reference>
<keyword evidence="1" id="KW-0812">Transmembrane</keyword>
<gene>
    <name evidence="3" type="ORF">ACFQ3F_07700</name>
</gene>
<evidence type="ECO:0000313" key="4">
    <source>
        <dbReference type="Proteomes" id="UP001597229"/>
    </source>
</evidence>
<feature type="domain" description="Acyltransferase 3" evidence="2">
    <location>
        <begin position="11"/>
        <end position="320"/>
    </location>
</feature>
<proteinExistence type="predicted"/>
<evidence type="ECO:0000313" key="3">
    <source>
        <dbReference type="EMBL" id="MFD1247668.1"/>
    </source>
</evidence>
<feature type="transmembrane region" description="Helical" evidence="1">
    <location>
        <begin position="267"/>
        <end position="290"/>
    </location>
</feature>
<dbReference type="EMBL" id="JBHTLX010000008">
    <property type="protein sequence ID" value="MFD1247668.1"/>
    <property type="molecule type" value="Genomic_DNA"/>
</dbReference>
<sequence length="377" mass="41221">MPSSVRTTRDPWLDNAKMGLIVLVVLGHTWALLPFDGPVGHLYDFIYLWHMPAFILLSGYLSRSFAYSPARLWQLVTMLLVPYVLFEGALGWFRLHVGGERLSDLWTDPHFPMWYLLALVVWRLATPAFRRLAAFGGAASAIVVALGISVASGFLEGDWMSLMDLPRILGFLPFFVIGLTLTPDRLEWLRGRTPAVPRVLGVATFCVVALLALTLEDWAQRPYVYYRPFTLLGDGDLTAITTRLMVIAVGVAGAFAWLAVTPRVGGWFTAMGSATMVVYVFHGFAVKGLAYAGFGSWFDGRIWLGILAGLVCGLAIALGLAAPPVRRLLEHVVDPFGIAQRRVREAVRLAAVAETPLEAPIPAAAEAVEAEPVTSGR</sequence>
<dbReference type="Proteomes" id="UP001597229">
    <property type="component" value="Unassembled WGS sequence"/>
</dbReference>
<dbReference type="InterPro" id="IPR052734">
    <property type="entry name" value="Nod_factor_acetyltransferase"/>
</dbReference>
<feature type="transmembrane region" description="Helical" evidence="1">
    <location>
        <begin position="105"/>
        <end position="125"/>
    </location>
</feature>
<feature type="transmembrane region" description="Helical" evidence="1">
    <location>
        <begin position="132"/>
        <end position="155"/>
    </location>
</feature>
<dbReference type="RefSeq" id="WP_367920922.1">
    <property type="nucleotide sequence ID" value="NZ_BAABAC010000037.1"/>
</dbReference>
<organism evidence="3 4">
    <name type="scientific">Nocardioides ginsengisoli</name>
    <dbReference type="NCBI Taxonomy" id="363868"/>
    <lineage>
        <taxon>Bacteria</taxon>
        <taxon>Bacillati</taxon>
        <taxon>Actinomycetota</taxon>
        <taxon>Actinomycetes</taxon>
        <taxon>Propionibacteriales</taxon>
        <taxon>Nocardioidaceae</taxon>
        <taxon>Nocardioides</taxon>
    </lineage>
</organism>
<feature type="transmembrane region" description="Helical" evidence="1">
    <location>
        <begin position="195"/>
        <end position="215"/>
    </location>
</feature>
<keyword evidence="3" id="KW-0012">Acyltransferase</keyword>
<dbReference type="PANTHER" id="PTHR37312">
    <property type="entry name" value="MEMBRANE-BOUND ACYLTRANSFERASE YKRP-RELATED"/>
    <property type="match status" value="1"/>
</dbReference>
<name>A0ABW3VX94_9ACTN</name>
<accession>A0ABW3VX94</accession>
<feature type="transmembrane region" description="Helical" evidence="1">
    <location>
        <begin position="240"/>
        <end position="260"/>
    </location>
</feature>
<keyword evidence="4" id="KW-1185">Reference proteome</keyword>
<feature type="transmembrane region" description="Helical" evidence="1">
    <location>
        <begin position="73"/>
        <end position="93"/>
    </location>
</feature>
<feature type="transmembrane region" description="Helical" evidence="1">
    <location>
        <begin position="45"/>
        <end position="61"/>
    </location>
</feature>
<evidence type="ECO:0000259" key="2">
    <source>
        <dbReference type="Pfam" id="PF01757"/>
    </source>
</evidence>
<evidence type="ECO:0000256" key="1">
    <source>
        <dbReference type="SAM" id="Phobius"/>
    </source>
</evidence>
<feature type="transmembrane region" description="Helical" evidence="1">
    <location>
        <begin position="167"/>
        <end position="183"/>
    </location>
</feature>
<dbReference type="InterPro" id="IPR002656">
    <property type="entry name" value="Acyl_transf_3_dom"/>
</dbReference>
<keyword evidence="3" id="KW-0808">Transferase</keyword>
<keyword evidence="1" id="KW-1133">Transmembrane helix</keyword>